<evidence type="ECO:0000313" key="2">
    <source>
        <dbReference type="EMBL" id="OSX78785.1"/>
    </source>
</evidence>
<gene>
    <name evidence="2" type="ORF">BU14_0098s0011</name>
</gene>
<proteinExistence type="predicted"/>
<feature type="region of interest" description="Disordered" evidence="1">
    <location>
        <begin position="163"/>
        <end position="200"/>
    </location>
</feature>
<accession>A0A1X6PDJ4</accession>
<dbReference type="Proteomes" id="UP000218209">
    <property type="component" value="Unassembled WGS sequence"/>
</dbReference>
<protein>
    <submittedName>
        <fullName evidence="2">Uncharacterized protein</fullName>
    </submittedName>
</protein>
<name>A0A1X6PDJ4_PORUM</name>
<reference evidence="2 3" key="1">
    <citation type="submission" date="2017-03" db="EMBL/GenBank/DDBJ databases">
        <title>WGS assembly of Porphyra umbilicalis.</title>
        <authorList>
            <person name="Brawley S.H."/>
            <person name="Blouin N.A."/>
            <person name="Ficko-Blean E."/>
            <person name="Wheeler G.L."/>
            <person name="Lohr M."/>
            <person name="Goodson H.V."/>
            <person name="Jenkins J.W."/>
            <person name="Blaby-Haas C.E."/>
            <person name="Helliwell K.E."/>
            <person name="Chan C."/>
            <person name="Marriage T."/>
            <person name="Bhattacharya D."/>
            <person name="Klein A.S."/>
            <person name="Badis Y."/>
            <person name="Brodie J."/>
            <person name="Cao Y."/>
            <person name="Collen J."/>
            <person name="Dittami S.M."/>
            <person name="Gachon C.M."/>
            <person name="Green B.R."/>
            <person name="Karpowicz S."/>
            <person name="Kim J.W."/>
            <person name="Kudahl U."/>
            <person name="Lin S."/>
            <person name="Michel G."/>
            <person name="Mittag M."/>
            <person name="Olson B.J."/>
            <person name="Pangilinan J."/>
            <person name="Peng Y."/>
            <person name="Qiu H."/>
            <person name="Shu S."/>
            <person name="Singer J.T."/>
            <person name="Smith A.G."/>
            <person name="Sprecher B.N."/>
            <person name="Wagner V."/>
            <person name="Wang W."/>
            <person name="Wang Z.-Y."/>
            <person name="Yan J."/>
            <person name="Yarish C."/>
            <person name="Zoeuner-Riek S."/>
            <person name="Zhuang Y."/>
            <person name="Zou Y."/>
            <person name="Lindquist E.A."/>
            <person name="Grimwood J."/>
            <person name="Barry K."/>
            <person name="Rokhsar D.S."/>
            <person name="Schmutz J."/>
            <person name="Stiller J.W."/>
            <person name="Grossman A.R."/>
            <person name="Prochnik S.E."/>
        </authorList>
    </citation>
    <scope>NUCLEOTIDE SEQUENCE [LARGE SCALE GENOMIC DNA]</scope>
    <source>
        <strain evidence="2">4086291</strain>
    </source>
</reference>
<evidence type="ECO:0000313" key="3">
    <source>
        <dbReference type="Proteomes" id="UP000218209"/>
    </source>
</evidence>
<keyword evidence="3" id="KW-1185">Reference proteome</keyword>
<feature type="compositionally biased region" description="Polar residues" evidence="1">
    <location>
        <begin position="190"/>
        <end position="200"/>
    </location>
</feature>
<feature type="compositionally biased region" description="Basic residues" evidence="1">
    <location>
        <begin position="179"/>
        <end position="188"/>
    </location>
</feature>
<evidence type="ECO:0000256" key="1">
    <source>
        <dbReference type="SAM" id="MobiDB-lite"/>
    </source>
</evidence>
<dbReference type="EMBL" id="KV918804">
    <property type="protein sequence ID" value="OSX78785.1"/>
    <property type="molecule type" value="Genomic_DNA"/>
</dbReference>
<sequence>MAFLSPMLTASPAVASRPLARRLLGRRRPLPCVRPRRTGTWRGGGRHAATVCASAGSPGPVPPPPWPMAMTAERRPALAPRGTAWTMAAPRPTRTCGPMASARCRRRWSTRRGSHCCTLCWRRHRFLATRAPLAARASASARASTWCTRWGLRPTRRRCGGRASTIGGTWIASSTGRGRPLRPTRCRRSATGTTTPSTRG</sequence>
<organism evidence="2 3">
    <name type="scientific">Porphyra umbilicalis</name>
    <name type="common">Purple laver</name>
    <name type="synonym">Red alga</name>
    <dbReference type="NCBI Taxonomy" id="2786"/>
    <lineage>
        <taxon>Eukaryota</taxon>
        <taxon>Rhodophyta</taxon>
        <taxon>Bangiophyceae</taxon>
        <taxon>Bangiales</taxon>
        <taxon>Bangiaceae</taxon>
        <taxon>Porphyra</taxon>
    </lineage>
</organism>
<dbReference type="AlphaFoldDB" id="A0A1X6PDJ4"/>